<keyword evidence="3" id="KW-1185">Reference proteome</keyword>
<dbReference type="RefSeq" id="WP_338237470.1">
    <property type="nucleotide sequence ID" value="NZ_BQKE01000001.1"/>
</dbReference>
<gene>
    <name evidence="2" type="ORF">PEDI_26580</name>
</gene>
<reference evidence="2 3" key="1">
    <citation type="submission" date="2021-12" db="EMBL/GenBank/DDBJ databases">
        <title>Genome sequencing of bacteria with rrn-lacking chromosome and rrn-plasmid.</title>
        <authorList>
            <person name="Anda M."/>
            <person name="Iwasaki W."/>
        </authorList>
    </citation>
    <scope>NUCLEOTIDE SEQUENCE [LARGE SCALE GENOMIC DNA]</scope>
    <source>
        <strain evidence="2 3">NBRC 15940</strain>
    </source>
</reference>
<comment type="caution">
    <text evidence="2">The sequence shown here is derived from an EMBL/GenBank/DDBJ whole genome shotgun (WGS) entry which is preliminary data.</text>
</comment>
<organism evidence="2 3">
    <name type="scientific">Persicobacter diffluens</name>
    <dbReference type="NCBI Taxonomy" id="981"/>
    <lineage>
        <taxon>Bacteria</taxon>
        <taxon>Pseudomonadati</taxon>
        <taxon>Bacteroidota</taxon>
        <taxon>Cytophagia</taxon>
        <taxon>Cytophagales</taxon>
        <taxon>Persicobacteraceae</taxon>
        <taxon>Persicobacter</taxon>
    </lineage>
</organism>
<dbReference type="Proteomes" id="UP001310022">
    <property type="component" value="Unassembled WGS sequence"/>
</dbReference>
<feature type="chain" id="PRO_5042848344" evidence="1">
    <location>
        <begin position="20"/>
        <end position="268"/>
    </location>
</feature>
<keyword evidence="1" id="KW-0732">Signal</keyword>
<name>A0AAN4VY06_9BACT</name>
<accession>A0AAN4VY06</accession>
<evidence type="ECO:0000313" key="3">
    <source>
        <dbReference type="Proteomes" id="UP001310022"/>
    </source>
</evidence>
<feature type="signal peptide" evidence="1">
    <location>
        <begin position="1"/>
        <end position="19"/>
    </location>
</feature>
<evidence type="ECO:0000313" key="2">
    <source>
        <dbReference type="EMBL" id="GJM62106.1"/>
    </source>
</evidence>
<protein>
    <submittedName>
        <fullName evidence="2">Uncharacterized protein</fullName>
    </submittedName>
</protein>
<evidence type="ECO:0000256" key="1">
    <source>
        <dbReference type="SAM" id="SignalP"/>
    </source>
</evidence>
<dbReference type="EMBL" id="BQKE01000001">
    <property type="protein sequence ID" value="GJM62106.1"/>
    <property type="molecule type" value="Genomic_DNA"/>
</dbReference>
<sequence>MKKTLLLWAAMGMVSPALSQNNPEKPIAYEVIVRERPSIKADHQFDDQAFEFYFKAEDPKIVMQMLDAGVNLWIDTKGGKKREVGLLCRATMLSTEEELLEQALAMAGDQKMNRKQLAGKLAEVVAESFNQNKKVTLRGFKEEDFTRTKNPNMIDAHFEAVETGMTVRFRVPKVLFAQTKKNLGVTLEIPYFKKNESKMGDDLDQVYNREFGGKRSYTQAQMMQGRWQDPNSPGAIDMGGTGLRGGMPTGPEPQEKKNNQWYYQKLPL</sequence>
<proteinExistence type="predicted"/>
<dbReference type="AlphaFoldDB" id="A0AAN4VY06"/>